<evidence type="ECO:0000256" key="1">
    <source>
        <dbReference type="SAM" id="MobiDB-lite"/>
    </source>
</evidence>
<dbReference type="PROSITE" id="PS51318">
    <property type="entry name" value="TAT"/>
    <property type="match status" value="1"/>
</dbReference>
<protein>
    <recommendedName>
        <fullName evidence="4">Twin-arginine translocation signal domain-containing protein</fullName>
    </recommendedName>
</protein>
<evidence type="ECO:0000313" key="2">
    <source>
        <dbReference type="EMBL" id="MFD0906100.1"/>
    </source>
</evidence>
<dbReference type="Proteomes" id="UP001596972">
    <property type="component" value="Unassembled WGS sequence"/>
</dbReference>
<dbReference type="EMBL" id="JBHTJA010000219">
    <property type="protein sequence ID" value="MFD0906100.1"/>
    <property type="molecule type" value="Genomic_DNA"/>
</dbReference>
<comment type="caution">
    <text evidence="2">The sequence shown here is derived from an EMBL/GenBank/DDBJ whole genome shotgun (WGS) entry which is preliminary data.</text>
</comment>
<organism evidence="2 3">
    <name type="scientific">Actinomadura sediminis</name>
    <dbReference type="NCBI Taxonomy" id="1038904"/>
    <lineage>
        <taxon>Bacteria</taxon>
        <taxon>Bacillati</taxon>
        <taxon>Actinomycetota</taxon>
        <taxon>Actinomycetes</taxon>
        <taxon>Streptosporangiales</taxon>
        <taxon>Thermomonosporaceae</taxon>
        <taxon>Actinomadura</taxon>
    </lineage>
</organism>
<feature type="region of interest" description="Disordered" evidence="1">
    <location>
        <begin position="32"/>
        <end position="77"/>
    </location>
</feature>
<feature type="non-terminal residue" evidence="2">
    <location>
        <position position="77"/>
    </location>
</feature>
<gene>
    <name evidence="2" type="ORF">ACFQ11_37395</name>
</gene>
<proteinExistence type="predicted"/>
<evidence type="ECO:0000313" key="3">
    <source>
        <dbReference type="Proteomes" id="UP001596972"/>
    </source>
</evidence>
<keyword evidence="3" id="KW-1185">Reference proteome</keyword>
<accession>A0ABW3F1U1</accession>
<dbReference type="InterPro" id="IPR006311">
    <property type="entry name" value="TAT_signal"/>
</dbReference>
<name>A0ABW3F1U1_9ACTN</name>
<reference evidence="3" key="1">
    <citation type="journal article" date="2019" name="Int. J. Syst. Evol. Microbiol.">
        <title>The Global Catalogue of Microorganisms (GCM) 10K type strain sequencing project: providing services to taxonomists for standard genome sequencing and annotation.</title>
        <authorList>
            <consortium name="The Broad Institute Genomics Platform"/>
            <consortium name="The Broad Institute Genome Sequencing Center for Infectious Disease"/>
            <person name="Wu L."/>
            <person name="Ma J."/>
        </authorList>
    </citation>
    <scope>NUCLEOTIDE SEQUENCE [LARGE SCALE GENOMIC DNA]</scope>
    <source>
        <strain evidence="3">JCM 31202</strain>
    </source>
</reference>
<evidence type="ECO:0008006" key="4">
    <source>
        <dbReference type="Google" id="ProtNLM"/>
    </source>
</evidence>
<sequence length="77" mass="7569">MTTVTRGFLRGAAAGAAGTTALNATAHADMAVRGRPPSRTPHAVASALADRTGTTVPGGDRERGDRLDAAGALGGTL</sequence>
<feature type="compositionally biased region" description="Basic and acidic residues" evidence="1">
    <location>
        <begin position="59"/>
        <end position="68"/>
    </location>
</feature>